<comment type="caution">
    <text evidence="1">The sequence shown here is derived from an EMBL/GenBank/DDBJ whole genome shotgun (WGS) entry which is preliminary data.</text>
</comment>
<gene>
    <name evidence="1" type="ORF">I1A42_22880</name>
</gene>
<dbReference type="Proteomes" id="UP000597206">
    <property type="component" value="Unassembled WGS sequence"/>
</dbReference>
<name>A0ABS0GLM2_9VIBR</name>
<keyword evidence="2" id="KW-1185">Reference proteome</keyword>
<organism evidence="1 2">
    <name type="scientific">Vibrio nitrifigilis</name>
    <dbReference type="NCBI Taxonomy" id="2789781"/>
    <lineage>
        <taxon>Bacteria</taxon>
        <taxon>Pseudomonadati</taxon>
        <taxon>Pseudomonadota</taxon>
        <taxon>Gammaproteobacteria</taxon>
        <taxon>Vibrionales</taxon>
        <taxon>Vibrionaceae</taxon>
        <taxon>Vibrio</taxon>
    </lineage>
</organism>
<accession>A0ABS0GLM2</accession>
<dbReference type="RefSeq" id="WP_196125244.1">
    <property type="nucleotide sequence ID" value="NZ_JADPMR010000004.1"/>
</dbReference>
<evidence type="ECO:0000313" key="2">
    <source>
        <dbReference type="Proteomes" id="UP000597206"/>
    </source>
</evidence>
<dbReference type="EMBL" id="JADPMR010000004">
    <property type="protein sequence ID" value="MBF9003328.1"/>
    <property type="molecule type" value="Genomic_DNA"/>
</dbReference>
<sequence>MVELKRGISLSVDNISNDIFESEPGSYVLETIIVDDGKLLLVKEIIPKGLSYTFFDLSSGLKIDISDRVKSENGMELKKIFPNGLTAVMKITVDQVSGAEIVTDSIFDGDAVVYQCERERYPEITFDEFYHQYLVETSAQIKEKESYEQFINKFSKASVDEQVKLLKTEFRNKWRSNCELGFEHPEYFLTKDMYNSLKKTPSFFDALKRVLIAEEVFIGENADKLYKNILNHYES</sequence>
<protein>
    <submittedName>
        <fullName evidence="1">Uncharacterized protein</fullName>
    </submittedName>
</protein>
<proteinExistence type="predicted"/>
<evidence type="ECO:0000313" key="1">
    <source>
        <dbReference type="EMBL" id="MBF9003328.1"/>
    </source>
</evidence>
<reference evidence="1 2" key="1">
    <citation type="submission" date="2020-11" db="EMBL/GenBank/DDBJ databases">
        <title>Vibrio nitrifigilis sp. nov., a marine nitrogen-fixing bacterium isolated from the lagoon sediment of an islet inside an atoll.</title>
        <authorList>
            <person name="Wang L.-T."/>
            <person name="Shieh W.Y."/>
        </authorList>
    </citation>
    <scope>NUCLEOTIDE SEQUENCE [LARGE SCALE GENOMIC DNA]</scope>
    <source>
        <strain evidence="1 2">NFV-1</strain>
    </source>
</reference>